<evidence type="ECO:0000256" key="4">
    <source>
        <dbReference type="ARBA" id="ARBA00023014"/>
    </source>
</evidence>
<dbReference type="RefSeq" id="WP_343882442.1">
    <property type="nucleotide sequence ID" value="NZ_BAAAFO010000003.1"/>
</dbReference>
<keyword evidence="1" id="KW-0001">2Fe-2S</keyword>
<dbReference type="InterPro" id="IPR036010">
    <property type="entry name" value="2Fe-2S_ferredoxin-like_sf"/>
</dbReference>
<protein>
    <recommendedName>
        <fullName evidence="5">[2Fe-2S]-binding domain-containing protein</fullName>
    </recommendedName>
</protein>
<gene>
    <name evidence="6" type="ORF">GCM10009126_18160</name>
</gene>
<feature type="domain" description="[2Fe-2S]-binding" evidence="5">
    <location>
        <begin position="96"/>
        <end position="168"/>
    </location>
</feature>
<keyword evidence="2" id="KW-0479">Metal-binding</keyword>
<evidence type="ECO:0000256" key="3">
    <source>
        <dbReference type="ARBA" id="ARBA00023004"/>
    </source>
</evidence>
<evidence type="ECO:0000259" key="5">
    <source>
        <dbReference type="Pfam" id="PF01799"/>
    </source>
</evidence>
<reference evidence="7" key="1">
    <citation type="journal article" date="2019" name="Int. J. Syst. Evol. Microbiol.">
        <title>The Global Catalogue of Microorganisms (GCM) 10K type strain sequencing project: providing services to taxonomists for standard genome sequencing and annotation.</title>
        <authorList>
            <consortium name="The Broad Institute Genomics Platform"/>
            <consortium name="The Broad Institute Genome Sequencing Center for Infectious Disease"/>
            <person name="Wu L."/>
            <person name="Ma J."/>
        </authorList>
    </citation>
    <scope>NUCLEOTIDE SEQUENCE [LARGE SCALE GENOMIC DNA]</scope>
    <source>
        <strain evidence="7">JCM 16242</strain>
    </source>
</reference>
<dbReference type="SUPFAM" id="SSF54292">
    <property type="entry name" value="2Fe-2S ferredoxin-like"/>
    <property type="match status" value="1"/>
</dbReference>
<sequence>MPPAQDQAMPTPDSNIVPEKVRDGIDVVINGEPFRHTGDPAMPLLWYLRDVLRLTGTKYGGEAQAGNGADLVLVDGKPLPAIGQPMQALAGKQVTTVEGLAANDGTLHPLQQAFIDEDAIGCGHCTPGWLISGVALLARTAQPSDDDIDQLPNLCRCGAQTRVRRAIKRAAAGKAGQA</sequence>
<dbReference type="PANTHER" id="PTHR44379:SF2">
    <property type="entry name" value="BLR6218 PROTEIN"/>
    <property type="match status" value="1"/>
</dbReference>
<keyword evidence="7" id="KW-1185">Reference proteome</keyword>
<proteinExistence type="predicted"/>
<dbReference type="Proteomes" id="UP001500657">
    <property type="component" value="Unassembled WGS sequence"/>
</dbReference>
<comment type="caution">
    <text evidence="6">The sequence shown here is derived from an EMBL/GenBank/DDBJ whole genome shotgun (WGS) entry which is preliminary data.</text>
</comment>
<dbReference type="InterPro" id="IPR051452">
    <property type="entry name" value="Diverse_Oxidoreductases"/>
</dbReference>
<keyword evidence="3" id="KW-0408">Iron</keyword>
<organism evidence="6 7">
    <name type="scientific">Rhodanobacter caeni</name>
    <dbReference type="NCBI Taxonomy" id="657654"/>
    <lineage>
        <taxon>Bacteria</taxon>
        <taxon>Pseudomonadati</taxon>
        <taxon>Pseudomonadota</taxon>
        <taxon>Gammaproteobacteria</taxon>
        <taxon>Lysobacterales</taxon>
        <taxon>Rhodanobacteraceae</taxon>
        <taxon>Rhodanobacter</taxon>
    </lineage>
</organism>
<evidence type="ECO:0000313" key="6">
    <source>
        <dbReference type="EMBL" id="GAA0253279.1"/>
    </source>
</evidence>
<evidence type="ECO:0000256" key="2">
    <source>
        <dbReference type="ARBA" id="ARBA00022723"/>
    </source>
</evidence>
<dbReference type="SUPFAM" id="SSF47741">
    <property type="entry name" value="CO dehydrogenase ISP C-domain like"/>
    <property type="match status" value="1"/>
</dbReference>
<accession>A0ABP3E658</accession>
<dbReference type="Gene3D" id="1.10.150.120">
    <property type="entry name" value="[2Fe-2S]-binding domain"/>
    <property type="match status" value="1"/>
</dbReference>
<name>A0ABP3E658_9GAMM</name>
<dbReference type="PANTHER" id="PTHR44379">
    <property type="entry name" value="OXIDOREDUCTASE WITH IRON-SULFUR SUBUNIT"/>
    <property type="match status" value="1"/>
</dbReference>
<keyword evidence="4" id="KW-0411">Iron-sulfur</keyword>
<evidence type="ECO:0000256" key="1">
    <source>
        <dbReference type="ARBA" id="ARBA00022714"/>
    </source>
</evidence>
<dbReference type="Pfam" id="PF01799">
    <property type="entry name" value="Fer2_2"/>
    <property type="match status" value="1"/>
</dbReference>
<dbReference type="InterPro" id="IPR002888">
    <property type="entry name" value="2Fe-2S-bd"/>
</dbReference>
<dbReference type="InterPro" id="IPR036884">
    <property type="entry name" value="2Fe-2S-bd_dom_sf"/>
</dbReference>
<dbReference type="Gene3D" id="3.10.20.30">
    <property type="match status" value="1"/>
</dbReference>
<evidence type="ECO:0000313" key="7">
    <source>
        <dbReference type="Proteomes" id="UP001500657"/>
    </source>
</evidence>
<dbReference type="InterPro" id="IPR012675">
    <property type="entry name" value="Beta-grasp_dom_sf"/>
</dbReference>
<dbReference type="EMBL" id="BAAAFO010000003">
    <property type="protein sequence ID" value="GAA0253279.1"/>
    <property type="molecule type" value="Genomic_DNA"/>
</dbReference>